<reference evidence="1 2" key="1">
    <citation type="submission" date="2020-09" db="EMBL/GenBank/DDBJ databases">
        <title>De no assembly of potato wild relative species, Solanum commersonii.</title>
        <authorList>
            <person name="Cho K."/>
        </authorList>
    </citation>
    <scope>NUCLEOTIDE SEQUENCE [LARGE SCALE GENOMIC DNA]</scope>
    <source>
        <strain evidence="1">LZ3.2</strain>
        <tissue evidence="1">Leaf</tissue>
    </source>
</reference>
<proteinExistence type="predicted"/>
<comment type="caution">
    <text evidence="1">The sequence shown here is derived from an EMBL/GenBank/DDBJ whole genome shotgun (WGS) entry which is preliminary data.</text>
</comment>
<sequence>MTSKGDFVAIEALGLAAVDEVGSISNEATMLIVDTIFERVLLVVQGATAQALRTTPRDVVLTTGHGGGREGEAVLAKVGAALGLAPCPWLLPLADSKRGECKGARNPRTRGGITCEERRKGRRISTCKE</sequence>
<dbReference type="AlphaFoldDB" id="A0A9J5Y5J8"/>
<name>A0A9J5Y5J8_SOLCO</name>
<dbReference type="EMBL" id="JACXVP010000007">
    <property type="protein sequence ID" value="KAG5595453.1"/>
    <property type="molecule type" value="Genomic_DNA"/>
</dbReference>
<evidence type="ECO:0000313" key="1">
    <source>
        <dbReference type="EMBL" id="KAG5595453.1"/>
    </source>
</evidence>
<gene>
    <name evidence="1" type="ORF">H5410_036685</name>
</gene>
<protein>
    <submittedName>
        <fullName evidence="1">Uncharacterized protein</fullName>
    </submittedName>
</protein>
<accession>A0A9J5Y5J8</accession>
<dbReference type="Proteomes" id="UP000824120">
    <property type="component" value="Chromosome 7"/>
</dbReference>
<organism evidence="1 2">
    <name type="scientific">Solanum commersonii</name>
    <name type="common">Commerson's wild potato</name>
    <name type="synonym">Commerson's nightshade</name>
    <dbReference type="NCBI Taxonomy" id="4109"/>
    <lineage>
        <taxon>Eukaryota</taxon>
        <taxon>Viridiplantae</taxon>
        <taxon>Streptophyta</taxon>
        <taxon>Embryophyta</taxon>
        <taxon>Tracheophyta</taxon>
        <taxon>Spermatophyta</taxon>
        <taxon>Magnoliopsida</taxon>
        <taxon>eudicotyledons</taxon>
        <taxon>Gunneridae</taxon>
        <taxon>Pentapetalae</taxon>
        <taxon>asterids</taxon>
        <taxon>lamiids</taxon>
        <taxon>Solanales</taxon>
        <taxon>Solanaceae</taxon>
        <taxon>Solanoideae</taxon>
        <taxon>Solaneae</taxon>
        <taxon>Solanum</taxon>
    </lineage>
</organism>
<keyword evidence="2" id="KW-1185">Reference proteome</keyword>
<evidence type="ECO:0000313" key="2">
    <source>
        <dbReference type="Proteomes" id="UP000824120"/>
    </source>
</evidence>